<proteinExistence type="predicted"/>
<gene>
    <name evidence="2" type="ORF">HNQ70_002508</name>
</gene>
<comment type="caution">
    <text evidence="2">The sequence shown here is derived from an EMBL/GenBank/DDBJ whole genome shotgun (WGS) entry which is preliminary data.</text>
</comment>
<accession>A0A7W8M9M3</accession>
<dbReference type="Pfam" id="PF12915">
    <property type="entry name" value="DUF3833"/>
    <property type="match status" value="1"/>
</dbReference>
<dbReference type="AlphaFoldDB" id="A0A7W8M9M3"/>
<evidence type="ECO:0008006" key="4">
    <source>
        <dbReference type="Google" id="ProtNLM"/>
    </source>
</evidence>
<dbReference type="PROSITE" id="PS51257">
    <property type="entry name" value="PROKAR_LIPOPROTEIN"/>
    <property type="match status" value="1"/>
</dbReference>
<keyword evidence="1" id="KW-0732">Signal</keyword>
<dbReference type="Proteomes" id="UP000532440">
    <property type="component" value="Unassembled WGS sequence"/>
</dbReference>
<organism evidence="2 3">
    <name type="scientific">Quisquiliibacterium transsilvanicum</name>
    <dbReference type="NCBI Taxonomy" id="1549638"/>
    <lineage>
        <taxon>Bacteria</taxon>
        <taxon>Pseudomonadati</taxon>
        <taxon>Pseudomonadota</taxon>
        <taxon>Betaproteobacteria</taxon>
        <taxon>Burkholderiales</taxon>
        <taxon>Burkholderiaceae</taxon>
        <taxon>Quisquiliibacterium</taxon>
    </lineage>
</organism>
<protein>
    <recommendedName>
        <fullName evidence="4">DUF3833 domain-containing protein</fullName>
    </recommendedName>
</protein>
<name>A0A7W8M9M3_9BURK</name>
<dbReference type="InterPro" id="IPR024409">
    <property type="entry name" value="DUF3833"/>
</dbReference>
<evidence type="ECO:0000313" key="3">
    <source>
        <dbReference type="Proteomes" id="UP000532440"/>
    </source>
</evidence>
<reference evidence="2 3" key="1">
    <citation type="submission" date="2020-08" db="EMBL/GenBank/DDBJ databases">
        <title>Genomic Encyclopedia of Type Strains, Phase IV (KMG-IV): sequencing the most valuable type-strain genomes for metagenomic binning, comparative biology and taxonomic classification.</title>
        <authorList>
            <person name="Goeker M."/>
        </authorList>
    </citation>
    <scope>NUCLEOTIDE SEQUENCE [LARGE SCALE GENOMIC DNA]</scope>
    <source>
        <strain evidence="2 3">DSM 29781</strain>
    </source>
</reference>
<feature type="signal peptide" evidence="1">
    <location>
        <begin position="1"/>
        <end position="23"/>
    </location>
</feature>
<keyword evidence="3" id="KW-1185">Reference proteome</keyword>
<evidence type="ECO:0000313" key="2">
    <source>
        <dbReference type="EMBL" id="MBB5272485.1"/>
    </source>
</evidence>
<dbReference type="RefSeq" id="WP_183968060.1">
    <property type="nucleotide sequence ID" value="NZ_BAABEW010000022.1"/>
</dbReference>
<feature type="chain" id="PRO_5030827873" description="DUF3833 domain-containing protein" evidence="1">
    <location>
        <begin position="24"/>
        <end position="182"/>
    </location>
</feature>
<dbReference type="EMBL" id="JACHGB010000005">
    <property type="protein sequence ID" value="MBB5272485.1"/>
    <property type="molecule type" value="Genomic_DNA"/>
</dbReference>
<evidence type="ECO:0000256" key="1">
    <source>
        <dbReference type="SAM" id="SignalP"/>
    </source>
</evidence>
<sequence>MKTRITSARRRVALALAAALALAGCAGITPSDYRAETPALSLERFFDGPLEGWGMFQDRSGKVLRRFHVTIDARWEKGVGTLDEHFIWSDGERQRRVWTLKRTADGRYSGTAGDVVGEAQGEVSGNALRWRYVLALPVDGRVWHMEFDDWMFLIDDRVLLNRATMSKLGVRLGEVTLSLHRR</sequence>